<evidence type="ECO:0000256" key="4">
    <source>
        <dbReference type="ARBA" id="ARBA00023136"/>
    </source>
</evidence>
<dbReference type="GO" id="GO:0030866">
    <property type="term" value="P:cortical actin cytoskeleton organization"/>
    <property type="evidence" value="ECO:0007669"/>
    <property type="project" value="TreeGrafter"/>
</dbReference>
<keyword evidence="4" id="KW-0472">Membrane</keyword>
<comment type="subcellular location">
    <subcellularLocation>
        <location evidence="6">Cell projection</location>
        <location evidence="6">Lamellipodium membrane</location>
        <topology evidence="6">Single-pass membrane protein</topology>
        <orientation evidence="6">Cytoplasmic side</orientation>
    </subcellularLocation>
</comment>
<organism evidence="11 12">
    <name type="scientific">Gasterosteus aculeatus aculeatus</name>
    <name type="common">three-spined stickleback</name>
    <dbReference type="NCBI Taxonomy" id="481459"/>
    <lineage>
        <taxon>Eukaryota</taxon>
        <taxon>Metazoa</taxon>
        <taxon>Chordata</taxon>
        <taxon>Craniata</taxon>
        <taxon>Vertebrata</taxon>
        <taxon>Euteleostomi</taxon>
        <taxon>Actinopterygii</taxon>
        <taxon>Neopterygii</taxon>
        <taxon>Teleostei</taxon>
        <taxon>Neoteleostei</taxon>
        <taxon>Acanthomorphata</taxon>
        <taxon>Eupercaria</taxon>
        <taxon>Perciformes</taxon>
        <taxon>Cottioidei</taxon>
        <taxon>Gasterosteales</taxon>
        <taxon>Gasterosteidae</taxon>
        <taxon>Gasterosteus</taxon>
    </lineage>
</organism>
<evidence type="ECO:0000313" key="11">
    <source>
        <dbReference type="Ensembl" id="ENSGACP00000068955.1"/>
    </source>
</evidence>
<proteinExistence type="inferred from homology"/>
<evidence type="ECO:0000256" key="10">
    <source>
        <dbReference type="SAM" id="SignalP"/>
    </source>
</evidence>
<accession>A0AAQ4RZX7</accession>
<reference evidence="11" key="3">
    <citation type="submission" date="2025-09" db="UniProtKB">
        <authorList>
            <consortium name="Ensembl"/>
        </authorList>
    </citation>
    <scope>IDENTIFICATION</scope>
</reference>
<comment type="similarity">
    <text evidence="7">Belongs to the HEM-1/HEM-2 family.</text>
</comment>
<evidence type="ECO:0000313" key="12">
    <source>
        <dbReference type="Proteomes" id="UP000007635"/>
    </source>
</evidence>
<dbReference type="Proteomes" id="UP000007635">
    <property type="component" value="Chromosome VI"/>
</dbReference>
<reference evidence="11 12" key="1">
    <citation type="journal article" date="2021" name="G3 (Bethesda)">
        <title>Improved contiguity of the threespine stickleback genome using long-read sequencing.</title>
        <authorList>
            <person name="Nath S."/>
            <person name="Shaw D.E."/>
            <person name="White M.A."/>
        </authorList>
    </citation>
    <scope>NUCLEOTIDE SEQUENCE [LARGE SCALE GENOMIC DNA]</scope>
    <source>
        <strain evidence="11 12">Lake Benthic</strain>
    </source>
</reference>
<reference evidence="11" key="2">
    <citation type="submission" date="2025-08" db="UniProtKB">
        <authorList>
            <consortium name="Ensembl"/>
        </authorList>
    </citation>
    <scope>IDENTIFICATION</scope>
</reference>
<dbReference type="GO" id="GO:0048812">
    <property type="term" value="P:neuron projection morphogenesis"/>
    <property type="evidence" value="ECO:0007669"/>
    <property type="project" value="TreeGrafter"/>
</dbReference>
<dbReference type="Pfam" id="PF09735">
    <property type="entry name" value="Nckap1"/>
    <property type="match status" value="2"/>
</dbReference>
<dbReference type="GO" id="GO:0031258">
    <property type="term" value="C:lamellipodium membrane"/>
    <property type="evidence" value="ECO:0007669"/>
    <property type="project" value="UniProtKB-SubCell"/>
</dbReference>
<evidence type="ECO:0000256" key="5">
    <source>
        <dbReference type="ARBA" id="ARBA00023273"/>
    </source>
</evidence>
<keyword evidence="10" id="KW-0732">Signal</keyword>
<keyword evidence="3" id="KW-1133">Transmembrane helix</keyword>
<dbReference type="Ensembl" id="ENSGACT00000037038.1">
    <property type="protein sequence ID" value="ENSGACP00000068955.1"/>
    <property type="gene ID" value="ENSGACG00000011628.2"/>
</dbReference>
<evidence type="ECO:0000256" key="6">
    <source>
        <dbReference type="ARBA" id="ARBA00037839"/>
    </source>
</evidence>
<evidence type="ECO:0000256" key="9">
    <source>
        <dbReference type="SAM" id="MobiDB-lite"/>
    </source>
</evidence>
<keyword evidence="2" id="KW-0812">Transmembrane</keyword>
<protein>
    <recommendedName>
        <fullName evidence="8">Nck-associated protein 1</fullName>
    </recommendedName>
</protein>
<dbReference type="AlphaFoldDB" id="A0AAQ4RZX7"/>
<evidence type="ECO:0000256" key="1">
    <source>
        <dbReference type="ARBA" id="ARBA00022475"/>
    </source>
</evidence>
<dbReference type="GO" id="GO:0031209">
    <property type="term" value="C:SCAR complex"/>
    <property type="evidence" value="ECO:0007669"/>
    <property type="project" value="TreeGrafter"/>
</dbReference>
<evidence type="ECO:0000256" key="2">
    <source>
        <dbReference type="ARBA" id="ARBA00022692"/>
    </source>
</evidence>
<sequence length="1056" mass="119190">MKVFVRSRRVLSVDAVVFLLTSSSPLCSPSQACGDPKAKPSYLVDKNLESAVKFIVRKFPAVETRNNNVSATVNFDLTKNYLDLVVTYTTLMTILSRIEERKAIIGLYNYAHEMTHGASDREYPRLGQMIVDYENPLKKLMEEFVPHGKSLSDALISLQMVYPRRNLSADQWRNAQLLSLISAPSTMLNPAQSDTMPCEYLSLDAMEKWIVFGFILCHAVLNSDATALSLWKVALQSSTCLCLFRDEVFHIHKAAEDLFVNIRGSVLKVSECRLIVTNVCFDAVLCRGSMHRERRKFLRSALKELATVLADQPGLLGPKALFVFMALSFARDEIIWLLRHADNIQKKSTDDFIDKHIAELIFYMEELRAHVRKYGPVMQRYYVQYLSGFDAVVLNELVQNLSVCPEDESIIMSSFVNTMTSLSVKQDTVAGRCSPSPQAYTSVSKASLGIADHKELGKMMNTIIFHTKMVDSLVEMLVETSDLSIFCFYSRAFEKMFQQCLELPSQSRHSICFPLLCTHFMSCTHELCPEEVNTLINTRKWSLNLFHPSLNISQTVKNRPPPVHPCMSVLFLSPHRLQAVNKKSKKATGKKGEPEREKPGMESMRKNRLLVTKASAEETLKSSLCAFKHSSSPARCYCWSSECTLSVPRSIVGMTMYNQATQEIAKPSELLTSVRAYMTVLQSIENYVTIDITRVFNNVLLQQTQHLDSHGEPTITSLYTNWYLETLLRQVSNGHIAYFPAMKAFVNLPTENELTFNAEEYSDISEMRSLSELLGPYGMKFLSESLMWHISSQVAELKKLVVENMEVLTQMRTSFDKPEHMAALFKKLTCNVLKRMTIIGVILSFRSLAQEALRDVLSCHIPFLVSSVEDFKDHIPRETDMKVAMNVYELSSAAGLPCEIDPALVVALSSQKSENISPEEEYKIACLLMVFVAVSLPTLASNVMSQYSPAIEGHCNNIHCLAKAINQIAAALFTIHKGSIEDRLKEFLLASSSLLKIGQETDKMTTRNRESVYLLLDMIVQESPFLTMDLLESCFPYVLLRNAYHAVYKQSISANA</sequence>
<feature type="region of interest" description="Disordered" evidence="9">
    <location>
        <begin position="581"/>
        <end position="603"/>
    </location>
</feature>
<dbReference type="PANTHER" id="PTHR12093:SF11">
    <property type="entry name" value="NCK-ASSOCIATED PROTEIN 1"/>
    <property type="match status" value="1"/>
</dbReference>
<keyword evidence="5" id="KW-0966">Cell projection</keyword>
<dbReference type="PANTHER" id="PTHR12093">
    <property type="entry name" value="NCK-ASSOCIATED PROTEIN 1"/>
    <property type="match status" value="1"/>
</dbReference>
<dbReference type="GO" id="GO:0030031">
    <property type="term" value="P:cell projection assembly"/>
    <property type="evidence" value="ECO:0007669"/>
    <property type="project" value="TreeGrafter"/>
</dbReference>
<keyword evidence="12" id="KW-1185">Reference proteome</keyword>
<name>A0AAQ4RZX7_GASAC</name>
<dbReference type="GO" id="GO:0016477">
    <property type="term" value="P:cell migration"/>
    <property type="evidence" value="ECO:0007669"/>
    <property type="project" value="TreeGrafter"/>
</dbReference>
<feature type="signal peptide" evidence="10">
    <location>
        <begin position="1"/>
        <end position="23"/>
    </location>
</feature>
<feature type="compositionally biased region" description="Basic and acidic residues" evidence="9">
    <location>
        <begin position="590"/>
        <end position="603"/>
    </location>
</feature>
<feature type="chain" id="PRO_5042871355" description="Nck-associated protein 1" evidence="10">
    <location>
        <begin position="24"/>
        <end position="1056"/>
    </location>
</feature>
<dbReference type="GeneTree" id="ENSGT00390000016619"/>
<keyword evidence="1" id="KW-1003">Cell membrane</keyword>
<evidence type="ECO:0000256" key="8">
    <source>
        <dbReference type="ARBA" id="ARBA00039689"/>
    </source>
</evidence>
<dbReference type="InterPro" id="IPR019137">
    <property type="entry name" value="Nck-associated_protein-1"/>
</dbReference>
<evidence type="ECO:0000256" key="7">
    <source>
        <dbReference type="ARBA" id="ARBA00037947"/>
    </source>
</evidence>
<evidence type="ECO:0000256" key="3">
    <source>
        <dbReference type="ARBA" id="ARBA00022989"/>
    </source>
</evidence>